<dbReference type="AlphaFoldDB" id="A0A830CUR0"/>
<proteinExistence type="predicted"/>
<evidence type="ECO:0000313" key="2">
    <source>
        <dbReference type="Proteomes" id="UP000653305"/>
    </source>
</evidence>
<dbReference type="EMBL" id="BMAC01000598">
    <property type="protein sequence ID" value="GFP99934.1"/>
    <property type="molecule type" value="Genomic_DNA"/>
</dbReference>
<comment type="caution">
    <text evidence="1">The sequence shown here is derived from an EMBL/GenBank/DDBJ whole genome shotgun (WGS) entry which is preliminary data.</text>
</comment>
<protein>
    <submittedName>
        <fullName evidence="1">Uncharacterized protein</fullName>
    </submittedName>
</protein>
<reference evidence="1" key="1">
    <citation type="submission" date="2020-07" db="EMBL/GenBank/DDBJ databases">
        <title>Ethylene signaling mediates host invasion by parasitic plants.</title>
        <authorList>
            <person name="Yoshida S."/>
        </authorList>
    </citation>
    <scope>NUCLEOTIDE SEQUENCE</scope>
    <source>
        <strain evidence="1">Okayama</strain>
    </source>
</reference>
<organism evidence="1 2">
    <name type="scientific">Phtheirospermum japonicum</name>
    <dbReference type="NCBI Taxonomy" id="374723"/>
    <lineage>
        <taxon>Eukaryota</taxon>
        <taxon>Viridiplantae</taxon>
        <taxon>Streptophyta</taxon>
        <taxon>Embryophyta</taxon>
        <taxon>Tracheophyta</taxon>
        <taxon>Spermatophyta</taxon>
        <taxon>Magnoliopsida</taxon>
        <taxon>eudicotyledons</taxon>
        <taxon>Gunneridae</taxon>
        <taxon>Pentapetalae</taxon>
        <taxon>asterids</taxon>
        <taxon>lamiids</taxon>
        <taxon>Lamiales</taxon>
        <taxon>Orobanchaceae</taxon>
        <taxon>Orobanchaceae incertae sedis</taxon>
        <taxon>Phtheirospermum</taxon>
    </lineage>
</organism>
<dbReference type="Proteomes" id="UP000653305">
    <property type="component" value="Unassembled WGS sequence"/>
</dbReference>
<evidence type="ECO:0000313" key="1">
    <source>
        <dbReference type="EMBL" id="GFP99934.1"/>
    </source>
</evidence>
<name>A0A830CUR0_9LAMI</name>
<keyword evidence="2" id="KW-1185">Reference proteome</keyword>
<gene>
    <name evidence="1" type="ORF">PHJA_002137500</name>
</gene>
<sequence>MNLVALPESQGGAVEGRAEVVRAYKEEILLISNNSSTEVIIELGAIWKVALLNQIHSLPTKPFLPGYHLRKDLYLKFDKSFDGDPMKIQGIINQQNHFWEIDLVNARNNGKRWLSSVSPPEGGYLEEITKPEDYVGPKFQELAFSLEHKRQEELDDYRANTTWSGGGPISQTPQGEASGTTCQYLLYNGLRFAACAPGIPAGVPTRESYKYLSPKAEGGMSFLLILFWKTPQALTDLSIGEVSTGKPPVVLSNPFLWCRFRKF</sequence>
<accession>A0A830CUR0</accession>